<feature type="compositionally biased region" description="Gly residues" evidence="1">
    <location>
        <begin position="696"/>
        <end position="706"/>
    </location>
</feature>
<feature type="compositionally biased region" description="Low complexity" evidence="1">
    <location>
        <begin position="83"/>
        <end position="94"/>
    </location>
</feature>
<feature type="compositionally biased region" description="Acidic residues" evidence="1">
    <location>
        <begin position="265"/>
        <end position="277"/>
    </location>
</feature>
<feature type="region of interest" description="Disordered" evidence="1">
    <location>
        <begin position="1"/>
        <end position="45"/>
    </location>
</feature>
<feature type="region of interest" description="Disordered" evidence="1">
    <location>
        <begin position="63"/>
        <end position="186"/>
    </location>
</feature>
<feature type="compositionally biased region" description="Acidic residues" evidence="1">
    <location>
        <begin position="789"/>
        <end position="812"/>
    </location>
</feature>
<reference evidence="3" key="1">
    <citation type="submission" date="2021-01" db="EMBL/GenBank/DDBJ databases">
        <authorList>
            <person name="Corre E."/>
            <person name="Pelletier E."/>
            <person name="Niang G."/>
            <person name="Scheremetjew M."/>
            <person name="Finn R."/>
            <person name="Kale V."/>
            <person name="Holt S."/>
            <person name="Cochrane G."/>
            <person name="Meng A."/>
            <person name="Brown T."/>
            <person name="Cohen L."/>
        </authorList>
    </citation>
    <scope>NUCLEOTIDE SEQUENCE</scope>
    <source>
        <strain evidence="3">Isolate 1302-5</strain>
    </source>
</reference>
<feature type="compositionally biased region" description="Polar residues" evidence="1">
    <location>
        <begin position="713"/>
        <end position="742"/>
    </location>
</feature>
<dbReference type="SMART" id="SM00456">
    <property type="entry name" value="WW"/>
    <property type="match status" value="1"/>
</dbReference>
<dbReference type="InterPro" id="IPR036020">
    <property type="entry name" value="WW_dom_sf"/>
</dbReference>
<feature type="region of interest" description="Disordered" evidence="1">
    <location>
        <begin position="673"/>
        <end position="746"/>
    </location>
</feature>
<dbReference type="EMBL" id="HBKQ01046665">
    <property type="protein sequence ID" value="CAE2271365.1"/>
    <property type="molecule type" value="Transcribed_RNA"/>
</dbReference>
<feature type="region of interest" description="Disordered" evidence="1">
    <location>
        <begin position="842"/>
        <end position="877"/>
    </location>
</feature>
<feature type="compositionally biased region" description="Basic and acidic residues" evidence="1">
    <location>
        <begin position="65"/>
        <end position="76"/>
    </location>
</feature>
<feature type="compositionally biased region" description="Basic and acidic residues" evidence="1">
    <location>
        <begin position="306"/>
        <end position="338"/>
    </location>
</feature>
<dbReference type="InterPro" id="IPR001202">
    <property type="entry name" value="WW_dom"/>
</dbReference>
<protein>
    <recommendedName>
        <fullName evidence="2">WW domain-containing protein</fullName>
    </recommendedName>
</protein>
<dbReference type="Pfam" id="PF00397">
    <property type="entry name" value="WW"/>
    <property type="match status" value="1"/>
</dbReference>
<name>A0A7S4N8B7_9STRA</name>
<sequence length="877" mass="93186">MGRGSAGASGSLAASGAPSPAPSGVTEGTDKTDGTDHSSSMNANDHVWKVALDKKTGRAYFYNKVTRETRWERPDDFGEATGSAAAAANSASAAPDDEGELTDEQLTDEEELTDEQLTDEVGNDDEGDRDWDPEVLRRQPERGEVARDNSASVAASGSTAEPTSAGPLQSASTAEDAAPPPSASCTGISREKRWVYLCAIDDVLREISSNGSGAGGINRRLKDQFEGREDELLSELNKVCEQVRQEGEPEKDEDEECGVCSGPAEEQEDIPFDEIPFDESPPKTMKTAPAVKKEKKPNVDAVTLLRDLERRDAEAQKEKDAQREKEEKSKKAKEAWREKKSKKLPSASETAALGVCAAPTAPETGTASHATVPASNTVDARGLLRDLALRGGADALCAHPITRRPSPVAESRGVDPSLALVRSVASEGSARQSLAMVASDGMGVERTLSTGTPTPPPPTLRSLVVAEAALSATSGAYPRSDHAIDSQGVPPIGGKSRPIDVVGMIAGPRNGREARGAALADESLGSYAADNEGNEAVSTDVDLGGMGGEWTDGSTYAADDENGDEISALTGTEEDAAASRKRVSTARKKGRRIVVARRKRQLNEAFRKGDWDEAASLTDDLRSVHSGSDMSEEKAEPDSSAPSPPQEWTQTELDEFIANNNWNSVSQYIASMRDQGAGTGAPPQHLLHNQLSPIGEGSGNGIGGGPVPLQSKLRPSSINDRTVTTHSSGASSNLMLEKTSPSPEDLSGRVADGANATALVTAVGSFPGNRVPRKRFGARSQLQYGSNDELSDEEDDEESTYYTESEMEDEDMSATFSDWESQTSGPSYRSIVEKAEKAGMYRTIGGRGASRDWSMDGSSMSRSRSKDGKWTRKTRMV</sequence>
<dbReference type="CDD" id="cd00201">
    <property type="entry name" value="WW"/>
    <property type="match status" value="1"/>
</dbReference>
<feature type="domain" description="WW" evidence="2">
    <location>
        <begin position="48"/>
        <end position="76"/>
    </location>
</feature>
<dbReference type="PROSITE" id="PS01159">
    <property type="entry name" value="WW_DOMAIN_1"/>
    <property type="match status" value="1"/>
</dbReference>
<proteinExistence type="predicted"/>
<organism evidence="3">
    <name type="scientific">Odontella aurita</name>
    <dbReference type="NCBI Taxonomy" id="265563"/>
    <lineage>
        <taxon>Eukaryota</taxon>
        <taxon>Sar</taxon>
        <taxon>Stramenopiles</taxon>
        <taxon>Ochrophyta</taxon>
        <taxon>Bacillariophyta</taxon>
        <taxon>Mediophyceae</taxon>
        <taxon>Biddulphiophycidae</taxon>
        <taxon>Eupodiscales</taxon>
        <taxon>Odontellaceae</taxon>
        <taxon>Odontella</taxon>
    </lineage>
</organism>
<feature type="compositionally biased region" description="Acidic residues" evidence="1">
    <location>
        <begin position="95"/>
        <end position="129"/>
    </location>
</feature>
<feature type="region of interest" description="Disordered" evidence="1">
    <location>
        <begin position="605"/>
        <end position="656"/>
    </location>
</feature>
<feature type="region of interest" description="Disordered" evidence="1">
    <location>
        <begin position="243"/>
        <end position="351"/>
    </location>
</feature>
<dbReference type="PROSITE" id="PS50020">
    <property type="entry name" value="WW_DOMAIN_2"/>
    <property type="match status" value="1"/>
</dbReference>
<feature type="compositionally biased region" description="Basic and acidic residues" evidence="1">
    <location>
        <begin position="130"/>
        <end position="147"/>
    </location>
</feature>
<dbReference type="Gene3D" id="2.20.70.10">
    <property type="match status" value="1"/>
</dbReference>
<evidence type="ECO:0000259" key="2">
    <source>
        <dbReference type="PROSITE" id="PS50020"/>
    </source>
</evidence>
<feature type="compositionally biased region" description="Low complexity" evidence="1">
    <location>
        <begin position="8"/>
        <end position="24"/>
    </location>
</feature>
<dbReference type="SUPFAM" id="SSF51045">
    <property type="entry name" value="WW domain"/>
    <property type="match status" value="1"/>
</dbReference>
<feature type="compositionally biased region" description="Basic residues" evidence="1">
    <location>
        <begin position="579"/>
        <end position="590"/>
    </location>
</feature>
<gene>
    <name evidence="3" type="ORF">OAUR00152_LOCUS32191</name>
</gene>
<dbReference type="AlphaFoldDB" id="A0A7S4N8B7"/>
<feature type="region of interest" description="Disordered" evidence="1">
    <location>
        <begin position="541"/>
        <end position="590"/>
    </location>
</feature>
<evidence type="ECO:0000313" key="3">
    <source>
        <dbReference type="EMBL" id="CAE2271365.1"/>
    </source>
</evidence>
<feature type="compositionally biased region" description="Polar residues" evidence="1">
    <location>
        <begin position="149"/>
        <end position="173"/>
    </location>
</feature>
<feature type="region of interest" description="Disordered" evidence="1">
    <location>
        <begin position="765"/>
        <end position="828"/>
    </location>
</feature>
<accession>A0A7S4N8B7</accession>
<feature type="compositionally biased region" description="Polar residues" evidence="1">
    <location>
        <begin position="814"/>
        <end position="827"/>
    </location>
</feature>
<evidence type="ECO:0000256" key="1">
    <source>
        <dbReference type="SAM" id="MobiDB-lite"/>
    </source>
</evidence>